<feature type="compositionally biased region" description="Basic residues" evidence="1">
    <location>
        <begin position="129"/>
        <end position="142"/>
    </location>
</feature>
<gene>
    <name evidence="2" type="ORF">BVC80_949g91</name>
</gene>
<comment type="caution">
    <text evidence="2">The sequence shown here is derived from an EMBL/GenBank/DDBJ whole genome shotgun (WGS) entry which is preliminary data.</text>
</comment>
<protein>
    <recommendedName>
        <fullName evidence="4">SAGA-associated factor 11</fullName>
    </recommendedName>
</protein>
<dbReference type="InParanoid" id="A0A200QX52"/>
<evidence type="ECO:0000256" key="1">
    <source>
        <dbReference type="SAM" id="MobiDB-lite"/>
    </source>
</evidence>
<dbReference type="PANTHER" id="PTHR47805">
    <property type="entry name" value="SAGA-ASSOCIATED FACTOR 73"/>
    <property type="match status" value="1"/>
</dbReference>
<evidence type="ECO:0000313" key="2">
    <source>
        <dbReference type="EMBL" id="OVA15074.1"/>
    </source>
</evidence>
<dbReference type="AlphaFoldDB" id="A0A200QX52"/>
<evidence type="ECO:0000313" key="3">
    <source>
        <dbReference type="Proteomes" id="UP000195402"/>
    </source>
</evidence>
<organism evidence="2 3">
    <name type="scientific">Macleaya cordata</name>
    <name type="common">Five-seeded plume-poppy</name>
    <name type="synonym">Bocconia cordata</name>
    <dbReference type="NCBI Taxonomy" id="56857"/>
    <lineage>
        <taxon>Eukaryota</taxon>
        <taxon>Viridiplantae</taxon>
        <taxon>Streptophyta</taxon>
        <taxon>Embryophyta</taxon>
        <taxon>Tracheophyta</taxon>
        <taxon>Spermatophyta</taxon>
        <taxon>Magnoliopsida</taxon>
        <taxon>Ranunculales</taxon>
        <taxon>Papaveraceae</taxon>
        <taxon>Papaveroideae</taxon>
        <taxon>Macleaya</taxon>
    </lineage>
</organism>
<dbReference type="EMBL" id="MVGT01000924">
    <property type="protein sequence ID" value="OVA15074.1"/>
    <property type="molecule type" value="Genomic_DNA"/>
</dbReference>
<feature type="region of interest" description="Disordered" evidence="1">
    <location>
        <begin position="122"/>
        <end position="207"/>
    </location>
</feature>
<accession>A0A200QX52</accession>
<dbReference type="Proteomes" id="UP000195402">
    <property type="component" value="Unassembled WGS sequence"/>
</dbReference>
<dbReference type="PANTHER" id="PTHR47805:SF1">
    <property type="entry name" value="SAGA-ASSOCIATED FACTOR 73"/>
    <property type="match status" value="1"/>
</dbReference>
<dbReference type="STRING" id="56857.A0A200QX52"/>
<dbReference type="InterPro" id="IPR037804">
    <property type="entry name" value="SGF73"/>
</dbReference>
<name>A0A200QX52_MACCD</name>
<dbReference type="OMA" id="GINPGNR"/>
<proteinExistence type="predicted"/>
<dbReference type="GO" id="GO:0000124">
    <property type="term" value="C:SAGA complex"/>
    <property type="evidence" value="ECO:0007669"/>
    <property type="project" value="InterPro"/>
</dbReference>
<reference evidence="2 3" key="1">
    <citation type="journal article" date="2017" name="Mol. Plant">
        <title>The Genome of Medicinal Plant Macleaya cordata Provides New Insights into Benzylisoquinoline Alkaloids Metabolism.</title>
        <authorList>
            <person name="Liu X."/>
            <person name="Liu Y."/>
            <person name="Huang P."/>
            <person name="Ma Y."/>
            <person name="Qing Z."/>
            <person name="Tang Q."/>
            <person name="Cao H."/>
            <person name="Cheng P."/>
            <person name="Zheng Y."/>
            <person name="Yuan Z."/>
            <person name="Zhou Y."/>
            <person name="Liu J."/>
            <person name="Tang Z."/>
            <person name="Zhuo Y."/>
            <person name="Zhang Y."/>
            <person name="Yu L."/>
            <person name="Huang J."/>
            <person name="Yang P."/>
            <person name="Peng Q."/>
            <person name="Zhang J."/>
            <person name="Jiang W."/>
            <person name="Zhang Z."/>
            <person name="Lin K."/>
            <person name="Ro D.K."/>
            <person name="Chen X."/>
            <person name="Xiong X."/>
            <person name="Shang Y."/>
            <person name="Huang S."/>
            <person name="Zeng J."/>
        </authorList>
    </citation>
    <scope>NUCLEOTIDE SEQUENCE [LARGE SCALE GENOMIC DNA]</scope>
    <source>
        <strain evidence="3">cv. BLH2017</strain>
        <tissue evidence="2">Root</tissue>
    </source>
</reference>
<dbReference type="OrthoDB" id="21678at2759"/>
<keyword evidence="3" id="KW-1185">Reference proteome</keyword>
<evidence type="ECO:0008006" key="4">
    <source>
        <dbReference type="Google" id="ProtNLM"/>
    </source>
</evidence>
<sequence length="425" mass="46159">MESVHACRDAKIVDLVSMVCTLGKGRMASMVRLLANGNFPEITAEEANHEKLAAQSIHRELLDADEANLLEEEDMHVFDRKPMTDPLHLVCCNACRKPVKASQYAAHAERCRSLHSTDETFLELDGGTGHKKPPRKGRKKLQAAHENQATTIGEQERSGSIDGDDTPASESNVDDLTGMTSFSREAKRNSASIDGASVMDGSRVSPGSTNYKAGVISSAEKRTKLIVAEHLLISEGLETACGVTTNVGIICQGALTYPPVPLATKMYNFQRSHRLRSALSRQYHESLTKEDCCDALDPKLVQGNAVPQSEVSLPKSLVLESQGDDMLQKVIVQKDAYTLPAVRKPDQILAQSSELCLGTAGGYQSAMNFSNQFRDNNFSRSVLSVDTAPMGMMRNRYLPTTYSFPGNSGTSLGTLQQPNGSVPVI</sequence>